<feature type="region of interest" description="Disordered" evidence="1">
    <location>
        <begin position="1"/>
        <end position="74"/>
    </location>
</feature>
<evidence type="ECO:0000313" key="3">
    <source>
        <dbReference type="Proteomes" id="UP001183817"/>
    </source>
</evidence>
<proteinExistence type="predicted"/>
<feature type="compositionally biased region" description="Low complexity" evidence="1">
    <location>
        <begin position="15"/>
        <end position="34"/>
    </location>
</feature>
<dbReference type="EMBL" id="JAVDYI010000001">
    <property type="protein sequence ID" value="MDR7359868.1"/>
    <property type="molecule type" value="Genomic_DNA"/>
</dbReference>
<protein>
    <submittedName>
        <fullName evidence="2">Uncharacterized protein</fullName>
    </submittedName>
</protein>
<dbReference type="RefSeq" id="WP_310292464.1">
    <property type="nucleotide sequence ID" value="NZ_BAAAWO010000001.1"/>
</dbReference>
<reference evidence="2 3" key="1">
    <citation type="submission" date="2023-07" db="EMBL/GenBank/DDBJ databases">
        <title>Sequencing the genomes of 1000 actinobacteria strains.</title>
        <authorList>
            <person name="Klenk H.-P."/>
        </authorList>
    </citation>
    <scope>NUCLEOTIDE SEQUENCE [LARGE SCALE GENOMIC DNA]</scope>
    <source>
        <strain evidence="2 3">DSM 20167</strain>
    </source>
</reference>
<accession>A0ABU2BML0</accession>
<evidence type="ECO:0000256" key="1">
    <source>
        <dbReference type="SAM" id="MobiDB-lite"/>
    </source>
</evidence>
<feature type="compositionally biased region" description="Polar residues" evidence="1">
    <location>
        <begin position="57"/>
        <end position="66"/>
    </location>
</feature>
<name>A0ABU2BML0_9MICC</name>
<organism evidence="2 3">
    <name type="scientific">Paeniglutamicibacter sulfureus</name>
    <dbReference type="NCBI Taxonomy" id="43666"/>
    <lineage>
        <taxon>Bacteria</taxon>
        <taxon>Bacillati</taxon>
        <taxon>Actinomycetota</taxon>
        <taxon>Actinomycetes</taxon>
        <taxon>Micrococcales</taxon>
        <taxon>Micrococcaceae</taxon>
        <taxon>Paeniglutamicibacter</taxon>
    </lineage>
</organism>
<dbReference type="Proteomes" id="UP001183817">
    <property type="component" value="Unassembled WGS sequence"/>
</dbReference>
<sequence>MPSSSAAVESPTPNPTTSASASAGSGERPSSGAGSVKGSMVLELADTGLPAGADCQASAQNTSEVTSGGGGLGGAAAALGPVSPVNASTFELLPGVYDVLVLCTAGESTWQAVERSVSIRRDHVTNVRLEPSQEL</sequence>
<comment type="caution">
    <text evidence="2">The sequence shown here is derived from an EMBL/GenBank/DDBJ whole genome shotgun (WGS) entry which is preliminary data.</text>
</comment>
<evidence type="ECO:0000313" key="2">
    <source>
        <dbReference type="EMBL" id="MDR7359868.1"/>
    </source>
</evidence>
<keyword evidence="3" id="KW-1185">Reference proteome</keyword>
<gene>
    <name evidence="2" type="ORF">J2S64_003559</name>
</gene>